<evidence type="ECO:0000313" key="1">
    <source>
        <dbReference type="EMBL" id="AGY48148.1"/>
    </source>
</evidence>
<dbReference type="EMBL" id="KF669658">
    <property type="protein sequence ID" value="AGY48148.1"/>
    <property type="molecule type" value="Genomic_DNA"/>
</dbReference>
<dbReference type="GeneID" id="18504219"/>
<accession>U5PZZ5</accession>
<gene>
    <name evidence="1" type="ORF">Presley_81</name>
</gene>
<dbReference type="OrthoDB" id="12774at10239"/>
<reference evidence="1 2" key="1">
    <citation type="journal article" date="2013" name="Genome Announc.">
        <title>Complete Genome of Acinetobacter baumannii N4-Like Podophage Presley.</title>
        <authorList>
            <person name="Farmer N.G."/>
            <person name="Wood T.L."/>
            <person name="Chamakura K.R."/>
            <person name="Kuty Everett G.F."/>
        </authorList>
    </citation>
    <scope>NUCLEOTIDE SEQUENCE [LARGE SCALE GENOMIC DNA]</scope>
</reference>
<evidence type="ECO:0000313" key="2">
    <source>
        <dbReference type="Proteomes" id="UP000017656"/>
    </source>
</evidence>
<protein>
    <submittedName>
        <fullName evidence="1">Structural protein</fullName>
    </submittedName>
</protein>
<keyword evidence="2" id="KW-1185">Reference proteome</keyword>
<organism evidence="1 2">
    <name type="scientific">Acinetobacter phage Presley</name>
    <dbReference type="NCBI Taxonomy" id="1406780"/>
    <lineage>
        <taxon>Viruses</taxon>
        <taxon>Duplodnaviria</taxon>
        <taxon>Heunggongvirae</taxon>
        <taxon>Uroviricota</taxon>
        <taxon>Caudoviricetes</taxon>
        <taxon>Schitoviridae</taxon>
        <taxon>Presleyvirus</taxon>
        <taxon>Presleyvirus presley</taxon>
    </lineage>
</organism>
<proteinExistence type="predicted"/>
<dbReference type="RefSeq" id="YP_009007649.1">
    <property type="nucleotide sequence ID" value="NC_023581.1"/>
</dbReference>
<dbReference type="Proteomes" id="UP000017656">
    <property type="component" value="Segment"/>
</dbReference>
<name>U5PZZ5_9CAUD</name>
<sequence length="177" mass="19138">MAEMFDWAGNPTAYAPNMGLTAPNFGMLKSSLTPLGVSTSYNSGMPSISDYITGNYMQSAGLSPNGNVTPGSTLSGVTADTGGFMGGMKKFGDWSANNQALLGLGVGLANGLFSFYQGNRSMNLLEKQFKNQEQTNERNYQNQRQMVNSQLADRQRARVASNSSYMGVDEYMKKYGV</sequence>
<dbReference type="KEGG" id="vg:18504219"/>